<dbReference type="PROSITE" id="PS00439">
    <property type="entry name" value="ACYLTRANSF_C_1"/>
    <property type="match status" value="1"/>
</dbReference>
<dbReference type="Gene3D" id="3.30.559.10">
    <property type="entry name" value="Chloramphenicol acetyltransferase-like domain"/>
    <property type="match status" value="1"/>
</dbReference>
<feature type="active site" description="Proton acceptor" evidence="4">
    <location>
        <position position="308"/>
    </location>
</feature>
<proteinExistence type="inferred from homology"/>
<feature type="domain" description="Choline/carnitine acyltransferase" evidence="6">
    <location>
        <begin position="16"/>
        <end position="571"/>
    </location>
</feature>
<evidence type="ECO:0000256" key="2">
    <source>
        <dbReference type="ARBA" id="ARBA00022679"/>
    </source>
</evidence>
<keyword evidence="2 5" id="KW-0808">Transferase</keyword>
<evidence type="ECO:0000256" key="1">
    <source>
        <dbReference type="ARBA" id="ARBA00005232"/>
    </source>
</evidence>
<keyword evidence="3 5" id="KW-0012">Acyltransferase</keyword>
<accession>A0A6G0XCQ2</accession>
<dbReference type="EMBL" id="VJMJ01000081">
    <property type="protein sequence ID" value="KAF0737757.1"/>
    <property type="molecule type" value="Genomic_DNA"/>
</dbReference>
<evidence type="ECO:0000256" key="5">
    <source>
        <dbReference type="RuleBase" id="RU003801"/>
    </source>
</evidence>
<sequence>MENKATYKHQSTLPHLPLPELQDTLEKYILSIEPFVTKEELQQAKAKADALLRGSGPKLQAILAQRAKEEKNWLADWWEYAGYTSYRAPIYVDINMISGFGAFSELTQPVPQCRRAAEIIRYNSEYHAFLLAEKIPVETMGRRVMCMEMYKRVFSSCRIPHSPADYYERYHEKKDVRHVTVMCRGYAFSLDVVDPSGRLLSIGDLERQLHHIKQYAAIFPDVSQVGLLTAAHRDVWTEARKALYEANAASFQSIQESLFVVCLDEESPTTNSELLQLAAAGAPYNRWYDKSMQYIVWANGNIGANLEHGNADATVYRVVFEWLGRRYLTRNGSMETAIESTSDMFLPPPTLLPFQLPPSVHATINETKGVLQKRADLFQAVVVRYKAGGRNVCKSVLRIAPDSFVQLAIQFTAYGIWKRALPTYESAHTRWFLHGRTETIRSCSSETKAWLEAMYSSKKPSQASYDLFDKAIAKHQELAAAALQGHGIDRHLLGLQIAATLSGEPLPELFSDPSYVKSGGNGNFVLSTSNVSGYEWLWGGFAPMVPHGIGVCYAVETNFIGCLITSNKVEPGQPHDSRVNCHEFGKLLLESFATLSEYIQARNSKM</sequence>
<dbReference type="PROSITE" id="PS00440">
    <property type="entry name" value="ACYLTRANSF_C_2"/>
    <property type="match status" value="1"/>
</dbReference>
<dbReference type="PANTHER" id="PTHR22589">
    <property type="entry name" value="CARNITINE O-ACYLTRANSFERASE"/>
    <property type="match status" value="1"/>
</dbReference>
<dbReference type="Gene3D" id="3.30.559.70">
    <property type="entry name" value="Choline/Carnitine o-acyltransferase, domain 2"/>
    <property type="match status" value="1"/>
</dbReference>
<dbReference type="AlphaFoldDB" id="A0A6G0XCQ2"/>
<gene>
    <name evidence="7" type="ORF">Ae201684_006251</name>
</gene>
<reference evidence="7 8" key="1">
    <citation type="submission" date="2019-07" db="EMBL/GenBank/DDBJ databases">
        <title>Genomics analysis of Aphanomyces spp. identifies a new class of oomycete effector associated with host adaptation.</title>
        <authorList>
            <person name="Gaulin E."/>
        </authorList>
    </citation>
    <scope>NUCLEOTIDE SEQUENCE [LARGE SCALE GENOMIC DNA]</scope>
    <source>
        <strain evidence="7 8">ATCC 201684</strain>
    </source>
</reference>
<dbReference type="SUPFAM" id="SSF52777">
    <property type="entry name" value="CoA-dependent acyltransferases"/>
    <property type="match status" value="2"/>
</dbReference>
<dbReference type="InterPro" id="IPR000542">
    <property type="entry name" value="Carn_acyl_trans"/>
</dbReference>
<keyword evidence="8" id="KW-1185">Reference proteome</keyword>
<protein>
    <recommendedName>
        <fullName evidence="6">Choline/carnitine acyltransferase domain-containing protein</fullName>
    </recommendedName>
</protein>
<dbReference type="GO" id="GO:0016746">
    <property type="term" value="F:acyltransferase activity"/>
    <property type="evidence" value="ECO:0007669"/>
    <property type="project" value="UniProtKB-KW"/>
</dbReference>
<comment type="similarity">
    <text evidence="1 5">Belongs to the carnitine/choline acetyltransferase family.</text>
</comment>
<dbReference type="VEuPathDB" id="FungiDB:AeMF1_019750"/>
<organism evidence="7 8">
    <name type="scientific">Aphanomyces euteiches</name>
    <dbReference type="NCBI Taxonomy" id="100861"/>
    <lineage>
        <taxon>Eukaryota</taxon>
        <taxon>Sar</taxon>
        <taxon>Stramenopiles</taxon>
        <taxon>Oomycota</taxon>
        <taxon>Saprolegniomycetes</taxon>
        <taxon>Saprolegniales</taxon>
        <taxon>Verrucalvaceae</taxon>
        <taxon>Aphanomyces</taxon>
    </lineage>
</organism>
<evidence type="ECO:0000256" key="4">
    <source>
        <dbReference type="PIRSR" id="PIRSR600542-1"/>
    </source>
</evidence>
<dbReference type="PANTHER" id="PTHR22589:SF67">
    <property type="entry name" value="PEROXISOMAL CARNITINE O-OCTANOYLTRANSFERASE"/>
    <property type="match status" value="1"/>
</dbReference>
<evidence type="ECO:0000259" key="6">
    <source>
        <dbReference type="Pfam" id="PF00755"/>
    </source>
</evidence>
<dbReference type="InterPro" id="IPR039551">
    <property type="entry name" value="Cho/carn_acyl_trans"/>
</dbReference>
<name>A0A6G0XCQ2_9STRA</name>
<evidence type="ECO:0000313" key="8">
    <source>
        <dbReference type="Proteomes" id="UP000481153"/>
    </source>
</evidence>
<dbReference type="Proteomes" id="UP000481153">
    <property type="component" value="Unassembled WGS sequence"/>
</dbReference>
<evidence type="ECO:0000256" key="3">
    <source>
        <dbReference type="ARBA" id="ARBA00023315"/>
    </source>
</evidence>
<dbReference type="InterPro" id="IPR042231">
    <property type="entry name" value="Cho/carn_acyl_trans_2"/>
</dbReference>
<comment type="caution">
    <text evidence="7">The sequence shown here is derived from an EMBL/GenBank/DDBJ whole genome shotgun (WGS) entry which is preliminary data.</text>
</comment>
<dbReference type="InterPro" id="IPR023213">
    <property type="entry name" value="CAT-like_dom_sf"/>
</dbReference>
<dbReference type="Pfam" id="PF00755">
    <property type="entry name" value="Carn_acyltransf"/>
    <property type="match status" value="1"/>
</dbReference>
<evidence type="ECO:0000313" key="7">
    <source>
        <dbReference type="EMBL" id="KAF0737757.1"/>
    </source>
</evidence>